<dbReference type="Gene3D" id="3.50.50.60">
    <property type="entry name" value="FAD/NAD(P)-binding domain"/>
    <property type="match status" value="1"/>
</dbReference>
<evidence type="ECO:0000256" key="3">
    <source>
        <dbReference type="ARBA" id="ARBA00022827"/>
    </source>
</evidence>
<feature type="domain" description="FAD-binding" evidence="7">
    <location>
        <begin position="68"/>
        <end position="465"/>
    </location>
</feature>
<comment type="cofactor">
    <cofactor evidence="1">
        <name>FAD</name>
        <dbReference type="ChEBI" id="CHEBI:57692"/>
    </cofactor>
</comment>
<comment type="caution">
    <text evidence="8">The sequence shown here is derived from an EMBL/GenBank/DDBJ whole genome shotgun (WGS) entry which is preliminary data.</text>
</comment>
<dbReference type="InterPro" id="IPR036188">
    <property type="entry name" value="FAD/NAD-bd_sf"/>
</dbReference>
<dbReference type="PRINTS" id="PR00420">
    <property type="entry name" value="RNGMNOXGNASE"/>
</dbReference>
<dbReference type="GO" id="GO:0071949">
    <property type="term" value="F:FAD binding"/>
    <property type="evidence" value="ECO:0007669"/>
    <property type="project" value="InterPro"/>
</dbReference>
<evidence type="ECO:0000313" key="8">
    <source>
        <dbReference type="EMBL" id="CAJ1940144.1"/>
    </source>
</evidence>
<dbReference type="InterPro" id="IPR002938">
    <property type="entry name" value="FAD-bd"/>
</dbReference>
<evidence type="ECO:0000313" key="9">
    <source>
        <dbReference type="Proteomes" id="UP001295423"/>
    </source>
</evidence>
<evidence type="ECO:0000256" key="2">
    <source>
        <dbReference type="ARBA" id="ARBA00022630"/>
    </source>
</evidence>
<keyword evidence="9" id="KW-1185">Reference proteome</keyword>
<feature type="signal peptide" evidence="6">
    <location>
        <begin position="1"/>
        <end position="19"/>
    </location>
</feature>
<sequence>MRVSSSFLALLGVASSAFAFNLQPSVVPSTNVASKSAQTALHMEGFAAAASSEWESLGLPSRPGRPLKVAIAGGGVGGLTCALCMLKKGFDVTVYEKTEAFQRFGGPIQFASNALSVLKEIDDTLFDRVMEKFTFTGTRACGIKDGLRADGSFRMTNDSLDYLWNPDAPADWFVKFPLKECADLYGLPYTGVIDRPDLQDILMDECKKIKSDFIVNGNQVVAYEDHGKGEGVDINLADGSTVDADILVGSDGIWSAVRNQMYDEGGVKSTSKNGKMKQGCKYSGYTVFAGETVLKTEDYYETGYKVYIGPQRYFVTSDVGGGRVQWYAFFALPPGTKKAPSGWGGSTRDEQDDPEENLVEYIKSLHEGWSDEVFTVLDATEPDSVEQRDLYDRAPEFFRSWAKGNVVLMGDAVHAMMPNLGQGGCQAIEDAFVLTEELANTKSTSKIQDALQTFYRKRILRASAVQFLSRLASDLIINAFDTPWSPHDNLGKSWKSYLTFFWKPLLQYLIFPAQFAFLYSYYPSGSLEEITEKLEARWKVEHEKSAEDAFSKAESGFKFDTGPSFFKKAEQPSTVMQARKD</sequence>
<evidence type="ECO:0000256" key="6">
    <source>
        <dbReference type="SAM" id="SignalP"/>
    </source>
</evidence>
<evidence type="ECO:0000259" key="7">
    <source>
        <dbReference type="Pfam" id="PF01494"/>
    </source>
</evidence>
<evidence type="ECO:0000256" key="5">
    <source>
        <dbReference type="SAM" id="MobiDB-lite"/>
    </source>
</evidence>
<reference evidence="8" key="1">
    <citation type="submission" date="2023-08" db="EMBL/GenBank/DDBJ databases">
        <authorList>
            <person name="Audoor S."/>
            <person name="Bilcke G."/>
        </authorList>
    </citation>
    <scope>NUCLEOTIDE SEQUENCE</scope>
</reference>
<accession>A0AAD2CNA1</accession>
<evidence type="ECO:0000256" key="1">
    <source>
        <dbReference type="ARBA" id="ARBA00001974"/>
    </source>
</evidence>
<feature type="compositionally biased region" description="Polar residues" evidence="5">
    <location>
        <begin position="571"/>
        <end position="581"/>
    </location>
</feature>
<proteinExistence type="predicted"/>
<name>A0AAD2CNA1_9STRA</name>
<gene>
    <name evidence="8" type="ORF">CYCCA115_LOCUS6893</name>
</gene>
<keyword evidence="6" id="KW-0732">Signal</keyword>
<feature type="chain" id="PRO_5042068712" description="FAD-binding domain-containing protein" evidence="6">
    <location>
        <begin position="20"/>
        <end position="581"/>
    </location>
</feature>
<dbReference type="PANTHER" id="PTHR46496:SF1">
    <property type="entry name" value="ZEAXANTHIN EPOXIDASE, CHLOROPLASTIC"/>
    <property type="match status" value="1"/>
</dbReference>
<dbReference type="PANTHER" id="PTHR46496">
    <property type="match status" value="1"/>
</dbReference>
<feature type="region of interest" description="Disordered" evidence="5">
    <location>
        <begin position="561"/>
        <end position="581"/>
    </location>
</feature>
<dbReference type="Proteomes" id="UP001295423">
    <property type="component" value="Unassembled WGS sequence"/>
</dbReference>
<dbReference type="SUPFAM" id="SSF51905">
    <property type="entry name" value="FAD/NAD(P)-binding domain"/>
    <property type="match status" value="1"/>
</dbReference>
<keyword evidence="2" id="KW-0285">Flavoprotein</keyword>
<dbReference type="AlphaFoldDB" id="A0AAD2CNA1"/>
<organism evidence="8 9">
    <name type="scientific">Cylindrotheca closterium</name>
    <dbReference type="NCBI Taxonomy" id="2856"/>
    <lineage>
        <taxon>Eukaryota</taxon>
        <taxon>Sar</taxon>
        <taxon>Stramenopiles</taxon>
        <taxon>Ochrophyta</taxon>
        <taxon>Bacillariophyta</taxon>
        <taxon>Bacillariophyceae</taxon>
        <taxon>Bacillariophycidae</taxon>
        <taxon>Bacillariales</taxon>
        <taxon>Bacillariaceae</taxon>
        <taxon>Cylindrotheca</taxon>
    </lineage>
</organism>
<dbReference type="Pfam" id="PF01494">
    <property type="entry name" value="FAD_binding_3"/>
    <property type="match status" value="1"/>
</dbReference>
<keyword evidence="4" id="KW-0560">Oxidoreductase</keyword>
<keyword evidence="3" id="KW-0274">FAD</keyword>
<protein>
    <recommendedName>
        <fullName evidence="7">FAD-binding domain-containing protein</fullName>
    </recommendedName>
</protein>
<dbReference type="EMBL" id="CAKOGP040000890">
    <property type="protein sequence ID" value="CAJ1940144.1"/>
    <property type="molecule type" value="Genomic_DNA"/>
</dbReference>
<evidence type="ECO:0000256" key="4">
    <source>
        <dbReference type="ARBA" id="ARBA00023002"/>
    </source>
</evidence>
<dbReference type="GO" id="GO:0016491">
    <property type="term" value="F:oxidoreductase activity"/>
    <property type="evidence" value="ECO:0007669"/>
    <property type="project" value="UniProtKB-KW"/>
</dbReference>